<dbReference type="Proteomes" id="UP001286313">
    <property type="component" value="Unassembled WGS sequence"/>
</dbReference>
<sequence>MQEEMEGMQMGMFELCEETVREKENLKLMREQIQKLEEVPDELANGNDNNTNVCDEVNDPNHSEMDDTDLTDGRTLLTSLKKRLPPSLREKKLYTKSGRERKPLTSLRKRTAHLLKVKPL</sequence>
<reference evidence="2" key="1">
    <citation type="submission" date="2023-10" db="EMBL/GenBank/DDBJ databases">
        <title>Genome assemblies of two species of porcelain crab, Petrolisthes cinctipes and Petrolisthes manimaculis (Anomura: Porcellanidae).</title>
        <authorList>
            <person name="Angst P."/>
        </authorList>
    </citation>
    <scope>NUCLEOTIDE SEQUENCE</scope>
    <source>
        <strain evidence="2">PB745_01</strain>
        <tissue evidence="2">Gill</tissue>
    </source>
</reference>
<accession>A0AAE1L324</accession>
<protein>
    <submittedName>
        <fullName evidence="2">Uncharacterized protein</fullName>
    </submittedName>
</protein>
<evidence type="ECO:0000313" key="2">
    <source>
        <dbReference type="EMBL" id="KAK3890950.1"/>
    </source>
</evidence>
<organism evidence="2 3">
    <name type="scientific">Petrolisthes cinctipes</name>
    <name type="common">Flat porcelain crab</name>
    <dbReference type="NCBI Taxonomy" id="88211"/>
    <lineage>
        <taxon>Eukaryota</taxon>
        <taxon>Metazoa</taxon>
        <taxon>Ecdysozoa</taxon>
        <taxon>Arthropoda</taxon>
        <taxon>Crustacea</taxon>
        <taxon>Multicrustacea</taxon>
        <taxon>Malacostraca</taxon>
        <taxon>Eumalacostraca</taxon>
        <taxon>Eucarida</taxon>
        <taxon>Decapoda</taxon>
        <taxon>Pleocyemata</taxon>
        <taxon>Anomura</taxon>
        <taxon>Galatheoidea</taxon>
        <taxon>Porcellanidae</taxon>
        <taxon>Petrolisthes</taxon>
    </lineage>
</organism>
<gene>
    <name evidence="2" type="ORF">Pcinc_005117</name>
</gene>
<dbReference type="EMBL" id="JAWQEG010000380">
    <property type="protein sequence ID" value="KAK3890950.1"/>
    <property type="molecule type" value="Genomic_DNA"/>
</dbReference>
<keyword evidence="3" id="KW-1185">Reference proteome</keyword>
<name>A0AAE1L324_PETCI</name>
<evidence type="ECO:0000313" key="3">
    <source>
        <dbReference type="Proteomes" id="UP001286313"/>
    </source>
</evidence>
<dbReference type="AlphaFoldDB" id="A0AAE1L324"/>
<feature type="region of interest" description="Disordered" evidence="1">
    <location>
        <begin position="41"/>
        <end position="70"/>
    </location>
</feature>
<proteinExistence type="predicted"/>
<evidence type="ECO:0000256" key="1">
    <source>
        <dbReference type="SAM" id="MobiDB-lite"/>
    </source>
</evidence>
<comment type="caution">
    <text evidence="2">The sequence shown here is derived from an EMBL/GenBank/DDBJ whole genome shotgun (WGS) entry which is preliminary data.</text>
</comment>